<dbReference type="Proteomes" id="UP000316142">
    <property type="component" value="Unassembled WGS sequence"/>
</dbReference>
<keyword evidence="1" id="KW-1133">Transmembrane helix</keyword>
<feature type="transmembrane region" description="Helical" evidence="1">
    <location>
        <begin position="30"/>
        <end position="52"/>
    </location>
</feature>
<reference evidence="2 3" key="1">
    <citation type="submission" date="2019-06" db="EMBL/GenBank/DDBJ databases">
        <title>Taxogenomics and systematics of the genus Pantoea.</title>
        <authorList>
            <person name="Tambong J.T."/>
        </authorList>
    </citation>
    <scope>NUCLEOTIDE SEQUENCE [LARGE SCALE GENOMIC DNA]</scope>
    <source>
        <strain evidence="2 3">LMG 2558</strain>
    </source>
</reference>
<gene>
    <name evidence="2" type="ORF">FJW00_03990</name>
</gene>
<keyword evidence="3" id="KW-1185">Reference proteome</keyword>
<keyword evidence="1" id="KW-0472">Membrane</keyword>
<proteinExistence type="predicted"/>
<comment type="caution">
    <text evidence="2">The sequence shown here is derived from an EMBL/GenBank/DDBJ whole genome shotgun (WGS) entry which is preliminary data.</text>
</comment>
<dbReference type="RefSeq" id="WP_140923108.1">
    <property type="nucleotide sequence ID" value="NZ_VHIZ01000022.1"/>
</dbReference>
<organism evidence="2 3">
    <name type="scientific">Pantoea anthophila</name>
    <dbReference type="NCBI Taxonomy" id="470931"/>
    <lineage>
        <taxon>Bacteria</taxon>
        <taxon>Pseudomonadati</taxon>
        <taxon>Pseudomonadota</taxon>
        <taxon>Gammaproteobacteria</taxon>
        <taxon>Enterobacterales</taxon>
        <taxon>Erwiniaceae</taxon>
        <taxon>Pantoea</taxon>
    </lineage>
</organism>
<keyword evidence="1" id="KW-0812">Transmembrane</keyword>
<protein>
    <submittedName>
        <fullName evidence="2">Lysis protein</fullName>
    </submittedName>
</protein>
<dbReference type="Pfam" id="PF04971">
    <property type="entry name" value="Phage_holin_2_1"/>
    <property type="match status" value="1"/>
</dbReference>
<evidence type="ECO:0000313" key="2">
    <source>
        <dbReference type="EMBL" id="TPV31057.1"/>
    </source>
</evidence>
<dbReference type="EMBL" id="VHIZ01000022">
    <property type="protein sequence ID" value="TPV31057.1"/>
    <property type="molecule type" value="Genomic_DNA"/>
</dbReference>
<evidence type="ECO:0000313" key="3">
    <source>
        <dbReference type="Proteomes" id="UP000316142"/>
    </source>
</evidence>
<name>A0ABY2ZCW4_9GAMM</name>
<sequence length="73" mass="7795">MSKLTTGIAYGVSAGEVVHGVLTFFSPEEWSAVGVLAGISLATITCIINGYYRRKATLAEIRALRCTCQDKAN</sequence>
<dbReference type="InterPro" id="IPR007054">
    <property type="entry name" value="Lysis_S"/>
</dbReference>
<evidence type="ECO:0000256" key="1">
    <source>
        <dbReference type="SAM" id="Phobius"/>
    </source>
</evidence>
<accession>A0ABY2ZCW4</accession>